<keyword evidence="2" id="KW-0547">Nucleotide-binding</keyword>
<reference evidence="5 6" key="1">
    <citation type="journal article" date="2009" name="Genome Biol.">
        <title>Comparative genome and phenotypic analysis of Clostridium difficile 027 strains provides insight into the evolution of a hypervirulent bacterium.</title>
        <authorList>
            <person name="Stabler R.A."/>
            <person name="He M."/>
            <person name="Dawson L."/>
            <person name="Martin M."/>
            <person name="Valiente E."/>
            <person name="Corton C."/>
            <person name="Lawley T.D."/>
            <person name="Sebaihia M."/>
            <person name="Quail M.A."/>
            <person name="Rose G."/>
            <person name="Gerding D.N."/>
            <person name="Gibert M."/>
            <person name="Popoff M.R."/>
            <person name="Parkhill J."/>
            <person name="Dougan G."/>
            <person name="Wren B.W."/>
        </authorList>
    </citation>
    <scope>NUCLEOTIDE SEQUENCE [LARGE SCALE GENOMIC DNA]</scope>
    <source>
        <strain evidence="5 6">CD196</strain>
    </source>
</reference>
<keyword evidence="1" id="KW-0813">Transport</keyword>
<evidence type="ECO:0000256" key="3">
    <source>
        <dbReference type="ARBA" id="ARBA00022840"/>
    </source>
</evidence>
<dbReference type="GO" id="GO:0016887">
    <property type="term" value="F:ATP hydrolysis activity"/>
    <property type="evidence" value="ECO:0007669"/>
    <property type="project" value="InterPro"/>
</dbReference>
<dbReference type="PANTHER" id="PTHR42939:SF3">
    <property type="entry name" value="ABC TRANSPORTER ATP-BINDING COMPONENT"/>
    <property type="match status" value="1"/>
</dbReference>
<evidence type="ECO:0000313" key="5">
    <source>
        <dbReference type="EMBL" id="CBA61141.1"/>
    </source>
</evidence>
<evidence type="ECO:0000256" key="2">
    <source>
        <dbReference type="ARBA" id="ARBA00022741"/>
    </source>
</evidence>
<dbReference type="InterPro" id="IPR027417">
    <property type="entry name" value="P-loop_NTPase"/>
</dbReference>
<dbReference type="HOGENOM" id="CLU_000604_1_2_9"/>
<dbReference type="PROSITE" id="PS50893">
    <property type="entry name" value="ABC_TRANSPORTER_2"/>
    <property type="match status" value="1"/>
</dbReference>
<dbReference type="PANTHER" id="PTHR42939">
    <property type="entry name" value="ABC TRANSPORTER ATP-BINDING PROTEIN ALBC-RELATED"/>
    <property type="match status" value="1"/>
</dbReference>
<evidence type="ECO:0000259" key="4">
    <source>
        <dbReference type="PROSITE" id="PS50893"/>
    </source>
</evidence>
<dbReference type="Pfam" id="PF00005">
    <property type="entry name" value="ABC_tran"/>
    <property type="match status" value="1"/>
</dbReference>
<organism evidence="5 6">
    <name type="scientific">Clostridioides difficile (strain CD196)</name>
    <name type="common">Peptoclostridium difficile</name>
    <dbReference type="NCBI Taxonomy" id="645462"/>
    <lineage>
        <taxon>Bacteria</taxon>
        <taxon>Bacillati</taxon>
        <taxon>Bacillota</taxon>
        <taxon>Clostridia</taxon>
        <taxon>Peptostreptococcales</taxon>
        <taxon>Peptostreptococcaceae</taxon>
        <taxon>Clostridioides</taxon>
    </lineage>
</organism>
<dbReference type="PROSITE" id="PS00211">
    <property type="entry name" value="ABC_TRANSPORTER_1"/>
    <property type="match status" value="1"/>
</dbReference>
<dbReference type="CDD" id="cd03230">
    <property type="entry name" value="ABC_DR_subfamily_A"/>
    <property type="match status" value="1"/>
</dbReference>
<gene>
    <name evidence="5" type="ordered locus">CD196_0593</name>
</gene>
<feature type="domain" description="ABC transporter" evidence="4">
    <location>
        <begin position="4"/>
        <end position="235"/>
    </location>
</feature>
<dbReference type="InterPro" id="IPR003439">
    <property type="entry name" value="ABC_transporter-like_ATP-bd"/>
</dbReference>
<accession>A0A0H3N8W9</accession>
<dbReference type="AlphaFoldDB" id="A0A0H3N8W9"/>
<dbReference type="Gene3D" id="3.40.50.300">
    <property type="entry name" value="P-loop containing nucleotide triphosphate hydrolases"/>
    <property type="match status" value="1"/>
</dbReference>
<dbReference type="EMBL" id="FN538970">
    <property type="protein sequence ID" value="CBA61141.1"/>
    <property type="molecule type" value="Genomic_DNA"/>
</dbReference>
<keyword evidence="3 5" id="KW-0067">ATP-binding</keyword>
<dbReference type="InterPro" id="IPR003593">
    <property type="entry name" value="AAA+_ATPase"/>
</dbReference>
<dbReference type="SMART" id="SM00382">
    <property type="entry name" value="AAA"/>
    <property type="match status" value="1"/>
</dbReference>
<proteinExistence type="predicted"/>
<dbReference type="InterPro" id="IPR017871">
    <property type="entry name" value="ABC_transporter-like_CS"/>
</dbReference>
<dbReference type="KEGG" id="cdc:CD196_0593"/>
<dbReference type="InterPro" id="IPR051782">
    <property type="entry name" value="ABC_Transporter_VariousFunc"/>
</dbReference>
<dbReference type="GO" id="GO:0005524">
    <property type="term" value="F:ATP binding"/>
    <property type="evidence" value="ECO:0007669"/>
    <property type="project" value="UniProtKB-KW"/>
</dbReference>
<dbReference type="SUPFAM" id="SSF52540">
    <property type="entry name" value="P-loop containing nucleoside triphosphate hydrolases"/>
    <property type="match status" value="1"/>
</dbReference>
<sequence>MRRINMENILEVYNLNKTYTNFSLSNISFVLPEDCITGFIGVNGAGKTTTIRSILDVVKRDSGKIKIFGKDFDGNEKELKNRIGVVFDDSYFYEELSMSEMKSIIAPSYDNWCEEDYQQNMKRFNLNPKQKIDTLSKGMKMKFALALALSHKAEFLIMDEPTSGLDPLIRSQILDILTEYMKKCGRGVFFSTHITSDLDKIADMIVMIDNGRIILEREKDTLLDEHRKVKGDIQFLNDEIKKLFLNLEITGYGFIGITSKINEVQKNMPDILIERPTIEDIMLAYIERRE</sequence>
<evidence type="ECO:0000256" key="1">
    <source>
        <dbReference type="ARBA" id="ARBA00022448"/>
    </source>
</evidence>
<name>A0A0H3N8W9_CLODC</name>
<evidence type="ECO:0000313" key="6">
    <source>
        <dbReference type="Proteomes" id="UP000002068"/>
    </source>
</evidence>
<dbReference type="Proteomes" id="UP000002068">
    <property type="component" value="Chromosome"/>
</dbReference>
<protein>
    <submittedName>
        <fullName evidence="5">ABC transporter, ATP-binding protein</fullName>
    </submittedName>
</protein>